<evidence type="ECO:0000256" key="3">
    <source>
        <dbReference type="ARBA" id="ARBA00022840"/>
    </source>
</evidence>
<feature type="domain" description="ABC transporter" evidence="4">
    <location>
        <begin position="2"/>
        <end position="223"/>
    </location>
</feature>
<dbReference type="InterPro" id="IPR003593">
    <property type="entry name" value="AAA+_ATPase"/>
</dbReference>
<dbReference type="AlphaFoldDB" id="A0A4R1GJV2"/>
<gene>
    <name evidence="5" type="ORF">CLV27_0985</name>
</gene>
<dbReference type="InterPro" id="IPR017871">
    <property type="entry name" value="ABC_transporter-like_CS"/>
</dbReference>
<keyword evidence="1" id="KW-0813">Transport</keyword>
<dbReference type="SMART" id="SM00382">
    <property type="entry name" value="AAA"/>
    <property type="match status" value="1"/>
</dbReference>
<dbReference type="InterPro" id="IPR050153">
    <property type="entry name" value="Metal_Ion_Import_ABC"/>
</dbReference>
<evidence type="ECO:0000313" key="5">
    <source>
        <dbReference type="EMBL" id="TCK04552.1"/>
    </source>
</evidence>
<dbReference type="PANTHER" id="PTHR42734">
    <property type="entry name" value="METAL TRANSPORT SYSTEM ATP-BINDING PROTEIN TM_0124-RELATED"/>
    <property type="match status" value="1"/>
</dbReference>
<proteinExistence type="predicted"/>
<dbReference type="EMBL" id="SMFV01000003">
    <property type="protein sequence ID" value="TCK04552.1"/>
    <property type="molecule type" value="Genomic_DNA"/>
</dbReference>
<dbReference type="GO" id="GO:0016887">
    <property type="term" value="F:ATP hydrolysis activity"/>
    <property type="evidence" value="ECO:0007669"/>
    <property type="project" value="InterPro"/>
</dbReference>
<dbReference type="InterPro" id="IPR003439">
    <property type="entry name" value="ABC_transporter-like_ATP-bd"/>
</dbReference>
<dbReference type="Proteomes" id="UP000295777">
    <property type="component" value="Unassembled WGS sequence"/>
</dbReference>
<dbReference type="InterPro" id="IPR027417">
    <property type="entry name" value="P-loop_NTPase"/>
</dbReference>
<dbReference type="Gene3D" id="3.40.50.300">
    <property type="entry name" value="P-loop containing nucleotide triphosphate hydrolases"/>
    <property type="match status" value="1"/>
</dbReference>
<evidence type="ECO:0000313" key="6">
    <source>
        <dbReference type="Proteomes" id="UP000295777"/>
    </source>
</evidence>
<evidence type="ECO:0000256" key="2">
    <source>
        <dbReference type="ARBA" id="ARBA00022741"/>
    </source>
</evidence>
<dbReference type="PROSITE" id="PS50893">
    <property type="entry name" value="ABC_TRANSPORTER_2"/>
    <property type="match status" value="1"/>
</dbReference>
<evidence type="ECO:0000256" key="1">
    <source>
        <dbReference type="ARBA" id="ARBA00022448"/>
    </source>
</evidence>
<reference evidence="5 6" key="1">
    <citation type="submission" date="2019-03" db="EMBL/GenBank/DDBJ databases">
        <title>Genomic Encyclopedia of Archaeal and Bacterial Type Strains, Phase II (KMG-II): from individual species to whole genera.</title>
        <authorList>
            <person name="Goeker M."/>
        </authorList>
    </citation>
    <scope>NUCLEOTIDE SEQUENCE [LARGE SCALE GENOMIC DNA]</scope>
    <source>
        <strain evidence="5 6">DSM 24425</strain>
    </source>
</reference>
<organism evidence="5 6">
    <name type="scientific">Phorcysia thermohydrogeniphila</name>
    <dbReference type="NCBI Taxonomy" id="936138"/>
    <lineage>
        <taxon>Bacteria</taxon>
        <taxon>Pseudomonadati</taxon>
        <taxon>Aquificota</taxon>
        <taxon>Aquificia</taxon>
        <taxon>Desulfurobacteriales</taxon>
        <taxon>Desulfurobacteriaceae</taxon>
        <taxon>Phorcysia</taxon>
    </lineage>
</organism>
<protein>
    <submittedName>
        <fullName evidence="5">Iron complex transport system ATP-binding protein</fullName>
    </submittedName>
</protein>
<keyword evidence="3 5" id="KW-0067">ATP-binding</keyword>
<sequence length="239" mass="26955">MLEVKNLSFKDILRGITFSVESATVVGLAGKNGAGKTTLLKCLGGYYHYSGRINWNGREIGNLPLKQRIKLVNYLPQSIEVLFPFTVEELLTASIPFRVEREALEGALQRVGILHLRSRAFRLLSGGEKVKVFIARLLLIDPEIYLFDEPAAFLDVEVLPLLAEIILELKERGKIVLVTAHDVNFLLDVCDVFLGLKGGELLFYGDRETFLKNLENLYDTKLRVVHVSGETFIKPLLRR</sequence>
<keyword evidence="2" id="KW-0547">Nucleotide-binding</keyword>
<dbReference type="PROSITE" id="PS00211">
    <property type="entry name" value="ABC_TRANSPORTER_1"/>
    <property type="match status" value="1"/>
</dbReference>
<name>A0A4R1GJV2_9BACT</name>
<keyword evidence="6" id="KW-1185">Reference proteome</keyword>
<comment type="caution">
    <text evidence="5">The sequence shown here is derived from an EMBL/GenBank/DDBJ whole genome shotgun (WGS) entry which is preliminary data.</text>
</comment>
<evidence type="ECO:0000259" key="4">
    <source>
        <dbReference type="PROSITE" id="PS50893"/>
    </source>
</evidence>
<dbReference type="Pfam" id="PF00005">
    <property type="entry name" value="ABC_tran"/>
    <property type="match status" value="1"/>
</dbReference>
<accession>A0A4R1GJV2</accession>
<dbReference type="RefSeq" id="WP_165863685.1">
    <property type="nucleotide sequence ID" value="NZ_SMFV01000003.1"/>
</dbReference>
<dbReference type="GO" id="GO:0005524">
    <property type="term" value="F:ATP binding"/>
    <property type="evidence" value="ECO:0007669"/>
    <property type="project" value="UniProtKB-KW"/>
</dbReference>
<dbReference type="SUPFAM" id="SSF52540">
    <property type="entry name" value="P-loop containing nucleoside triphosphate hydrolases"/>
    <property type="match status" value="1"/>
</dbReference>